<proteinExistence type="predicted"/>
<dbReference type="PANTHER" id="PTHR24559:SF450">
    <property type="entry name" value="RNA-DIRECTED DNA POLYMERASE HOMOLOG"/>
    <property type="match status" value="1"/>
</dbReference>
<evidence type="ECO:0000313" key="2">
    <source>
        <dbReference type="Proteomes" id="UP000075243"/>
    </source>
</evidence>
<evidence type="ECO:0000313" key="1">
    <source>
        <dbReference type="EMBL" id="KYP59858.1"/>
    </source>
</evidence>
<accession>A0A151SYL4</accession>
<dbReference type="InterPro" id="IPR053134">
    <property type="entry name" value="RNA-dir_DNA_polymerase"/>
</dbReference>
<dbReference type="Proteomes" id="UP000075243">
    <property type="component" value="Chromosome 10"/>
</dbReference>
<dbReference type="InterPro" id="IPR043128">
    <property type="entry name" value="Rev_trsase/Diguanyl_cyclase"/>
</dbReference>
<keyword evidence="2" id="KW-1185">Reference proteome</keyword>
<dbReference type="EMBL" id="CM003612">
    <property type="protein sequence ID" value="KYP59858.1"/>
    <property type="molecule type" value="Genomic_DNA"/>
</dbReference>
<dbReference type="AlphaFoldDB" id="A0A151SYL4"/>
<gene>
    <name evidence="1" type="ORF">KK1_015299</name>
</gene>
<dbReference type="SUPFAM" id="SSF56672">
    <property type="entry name" value="DNA/RNA polymerases"/>
    <property type="match status" value="1"/>
</dbReference>
<reference evidence="1 2" key="1">
    <citation type="journal article" date="2012" name="Nat. Biotechnol.">
        <title>Draft genome sequence of pigeonpea (Cajanus cajan), an orphan legume crop of resource-poor farmers.</title>
        <authorList>
            <person name="Varshney R.K."/>
            <person name="Chen W."/>
            <person name="Li Y."/>
            <person name="Bharti A.K."/>
            <person name="Saxena R.K."/>
            <person name="Schlueter J.A."/>
            <person name="Donoghue M.T."/>
            <person name="Azam S."/>
            <person name="Fan G."/>
            <person name="Whaley A.M."/>
            <person name="Farmer A.D."/>
            <person name="Sheridan J."/>
            <person name="Iwata A."/>
            <person name="Tuteja R."/>
            <person name="Penmetsa R.V."/>
            <person name="Wu W."/>
            <person name="Upadhyaya H.D."/>
            <person name="Yang S.P."/>
            <person name="Shah T."/>
            <person name="Saxena K.B."/>
            <person name="Michael T."/>
            <person name="McCombie W.R."/>
            <person name="Yang B."/>
            <person name="Zhang G."/>
            <person name="Yang H."/>
            <person name="Wang J."/>
            <person name="Spillane C."/>
            <person name="Cook D.R."/>
            <person name="May G.D."/>
            <person name="Xu X."/>
            <person name="Jackson S.A."/>
        </authorList>
    </citation>
    <scope>NUCLEOTIDE SEQUENCE [LARGE SCALE GENOMIC DNA]</scope>
    <source>
        <strain evidence="2">cv. Asha</strain>
    </source>
</reference>
<dbReference type="Gramene" id="C.cajan_14865.t">
    <property type="protein sequence ID" value="C.cajan_14865.t.cds1"/>
    <property type="gene ID" value="C.cajan_14865"/>
</dbReference>
<dbReference type="Gene3D" id="3.10.10.10">
    <property type="entry name" value="HIV Type 1 Reverse Transcriptase, subunit A, domain 1"/>
    <property type="match status" value="1"/>
</dbReference>
<protein>
    <submittedName>
        <fullName evidence="1">Transposon Ty3-I Gag-Pol polyprotein</fullName>
    </submittedName>
</protein>
<dbReference type="InterPro" id="IPR043502">
    <property type="entry name" value="DNA/RNA_pol_sf"/>
</dbReference>
<name>A0A151SYL4_CAJCA</name>
<dbReference type="Gene3D" id="3.30.70.270">
    <property type="match status" value="1"/>
</dbReference>
<dbReference type="PANTHER" id="PTHR24559">
    <property type="entry name" value="TRANSPOSON TY3-I GAG-POL POLYPROTEIN"/>
    <property type="match status" value="1"/>
</dbReference>
<sequence>MLELSIIRPSYYPFSSQVIFVEKKGGRLRFCVDYKALNKDTVPDKYPIPVIEELLDDFREQITFLRYLKAEYHQISNMD</sequence>
<dbReference type="STRING" id="3821.A0A151SYL4"/>
<organism evidence="1 2">
    <name type="scientific">Cajanus cajan</name>
    <name type="common">Pigeon pea</name>
    <name type="synonym">Cajanus indicus</name>
    <dbReference type="NCBI Taxonomy" id="3821"/>
    <lineage>
        <taxon>Eukaryota</taxon>
        <taxon>Viridiplantae</taxon>
        <taxon>Streptophyta</taxon>
        <taxon>Embryophyta</taxon>
        <taxon>Tracheophyta</taxon>
        <taxon>Spermatophyta</taxon>
        <taxon>Magnoliopsida</taxon>
        <taxon>eudicotyledons</taxon>
        <taxon>Gunneridae</taxon>
        <taxon>Pentapetalae</taxon>
        <taxon>rosids</taxon>
        <taxon>fabids</taxon>
        <taxon>Fabales</taxon>
        <taxon>Fabaceae</taxon>
        <taxon>Papilionoideae</taxon>
        <taxon>50 kb inversion clade</taxon>
        <taxon>NPAAA clade</taxon>
        <taxon>indigoferoid/millettioid clade</taxon>
        <taxon>Phaseoleae</taxon>
        <taxon>Cajanus</taxon>
    </lineage>
</organism>